<dbReference type="FunFam" id="1.25.10.10:FF:000068">
    <property type="entry name" value="cytoskeleton-associated protein 5 isoform X1"/>
    <property type="match status" value="1"/>
</dbReference>
<evidence type="ECO:0000256" key="2">
    <source>
        <dbReference type="ARBA" id="ARBA00004629"/>
    </source>
</evidence>
<dbReference type="InterPro" id="IPR045110">
    <property type="entry name" value="XMAP215"/>
</dbReference>
<dbReference type="GO" id="GO:0061863">
    <property type="term" value="F:microtubule plus end polymerase"/>
    <property type="evidence" value="ECO:0007669"/>
    <property type="project" value="InterPro"/>
</dbReference>
<comment type="subcellular location">
    <subcellularLocation>
        <location evidence="2">Chromosome</location>
        <location evidence="2">Centromere</location>
        <location evidence="2">Kinetochore</location>
    </subcellularLocation>
    <subcellularLocation>
        <location evidence="1">Cytoplasm</location>
        <location evidence="1">Cytoskeleton</location>
        <location evidence="1">Microtubule organizing center</location>
        <location evidence="1">Centrosome</location>
    </subcellularLocation>
    <subcellularLocation>
        <location evidence="3">Cytoplasm</location>
        <location evidence="3">Cytoskeleton</location>
        <location evidence="3">Spindle pole</location>
    </subcellularLocation>
</comment>
<dbReference type="GO" id="GO:0005874">
    <property type="term" value="C:microtubule"/>
    <property type="evidence" value="ECO:0007669"/>
    <property type="project" value="UniProtKB-ARBA"/>
</dbReference>
<dbReference type="GO" id="GO:0000922">
    <property type="term" value="C:spindle pole"/>
    <property type="evidence" value="ECO:0007669"/>
    <property type="project" value="UniProtKB-SubCell"/>
</dbReference>
<comment type="caution">
    <text evidence="16">The sequence shown here is derived from an EMBL/GenBank/DDBJ whole genome shotgun (WGS) entry which is preliminary data.</text>
</comment>
<feature type="domain" description="TOG" evidence="15">
    <location>
        <begin position="1"/>
        <end position="226"/>
    </location>
</feature>
<feature type="domain" description="TOG" evidence="15">
    <location>
        <begin position="546"/>
        <end position="778"/>
    </location>
</feature>
<feature type="compositionally biased region" description="Low complexity" evidence="14">
    <location>
        <begin position="495"/>
        <end position="513"/>
    </location>
</feature>
<evidence type="ECO:0000256" key="1">
    <source>
        <dbReference type="ARBA" id="ARBA00004300"/>
    </source>
</evidence>
<feature type="compositionally biased region" description="Acidic residues" evidence="14">
    <location>
        <begin position="244"/>
        <end position="269"/>
    </location>
</feature>
<feature type="region of interest" description="Disordered" evidence="14">
    <location>
        <begin position="1482"/>
        <end position="1514"/>
    </location>
</feature>
<evidence type="ECO:0000259" key="15">
    <source>
        <dbReference type="SMART" id="SM01349"/>
    </source>
</evidence>
<feature type="domain" description="TOG" evidence="15">
    <location>
        <begin position="269"/>
        <end position="480"/>
    </location>
</feature>
<feature type="region of interest" description="Disordered" evidence="14">
    <location>
        <begin position="487"/>
        <end position="526"/>
    </location>
</feature>
<keyword evidence="8" id="KW-0498">Mitosis</keyword>
<dbReference type="InterPro" id="IPR034085">
    <property type="entry name" value="TOG"/>
</dbReference>
<feature type="domain" description="TOG" evidence="15">
    <location>
        <begin position="1132"/>
        <end position="1371"/>
    </location>
</feature>
<protein>
    <recommendedName>
        <fullName evidence="15">TOG domain-containing protein</fullName>
    </recommendedName>
</protein>
<dbReference type="InterPro" id="IPR011989">
    <property type="entry name" value="ARM-like"/>
</dbReference>
<feature type="domain" description="TOG" evidence="15">
    <location>
        <begin position="814"/>
        <end position="1047"/>
    </location>
</feature>
<feature type="compositionally biased region" description="Low complexity" evidence="14">
    <location>
        <begin position="1079"/>
        <end position="1089"/>
    </location>
</feature>
<dbReference type="Proteomes" id="UP000719412">
    <property type="component" value="Unassembled WGS sequence"/>
</dbReference>
<feature type="region of interest" description="Disordered" evidence="14">
    <location>
        <begin position="1850"/>
        <end position="1877"/>
    </location>
</feature>
<evidence type="ECO:0000256" key="10">
    <source>
        <dbReference type="ARBA" id="ARBA00023212"/>
    </source>
</evidence>
<dbReference type="SUPFAM" id="SSF48371">
    <property type="entry name" value="ARM repeat"/>
    <property type="match status" value="2"/>
</dbReference>
<evidence type="ECO:0000256" key="9">
    <source>
        <dbReference type="ARBA" id="ARBA00022838"/>
    </source>
</evidence>
<dbReference type="FunFam" id="1.25.10.10:FF:000052">
    <property type="entry name" value="Cytoskeleton associated protein 5"/>
    <property type="match status" value="1"/>
</dbReference>
<evidence type="ECO:0000256" key="3">
    <source>
        <dbReference type="ARBA" id="ARBA00004647"/>
    </source>
</evidence>
<evidence type="ECO:0000256" key="14">
    <source>
        <dbReference type="SAM" id="MobiDB-lite"/>
    </source>
</evidence>
<feature type="region of interest" description="Disordered" evidence="14">
    <location>
        <begin position="780"/>
        <end position="811"/>
    </location>
</feature>
<evidence type="ECO:0000256" key="13">
    <source>
        <dbReference type="ARBA" id="ARBA00025722"/>
    </source>
</evidence>
<feature type="region of interest" description="Disordered" evidence="14">
    <location>
        <begin position="238"/>
        <end position="270"/>
    </location>
</feature>
<reference evidence="16" key="1">
    <citation type="journal article" date="2020" name="J Insects Food Feed">
        <title>The yellow mealworm (Tenebrio molitor) genome: a resource for the emerging insects as food and feed industry.</title>
        <authorList>
            <person name="Eriksson T."/>
            <person name="Andere A."/>
            <person name="Kelstrup H."/>
            <person name="Emery V."/>
            <person name="Picard C."/>
        </authorList>
    </citation>
    <scope>NUCLEOTIDE SEQUENCE</scope>
    <source>
        <strain evidence="16">Stoneville</strain>
        <tissue evidence="16">Whole head</tissue>
    </source>
</reference>
<organism evidence="16 17">
    <name type="scientific">Tenebrio molitor</name>
    <name type="common">Yellow mealworm beetle</name>
    <dbReference type="NCBI Taxonomy" id="7067"/>
    <lineage>
        <taxon>Eukaryota</taxon>
        <taxon>Metazoa</taxon>
        <taxon>Ecdysozoa</taxon>
        <taxon>Arthropoda</taxon>
        <taxon>Hexapoda</taxon>
        <taxon>Insecta</taxon>
        <taxon>Pterygota</taxon>
        <taxon>Neoptera</taxon>
        <taxon>Endopterygota</taxon>
        <taxon>Coleoptera</taxon>
        <taxon>Polyphaga</taxon>
        <taxon>Cucujiformia</taxon>
        <taxon>Tenebrionidae</taxon>
        <taxon>Tenebrio</taxon>
    </lineage>
</organism>
<evidence type="ECO:0000313" key="17">
    <source>
        <dbReference type="Proteomes" id="UP000719412"/>
    </source>
</evidence>
<gene>
    <name evidence="16" type="ORF">GEV33_013192</name>
</gene>
<keyword evidence="4" id="KW-0158">Chromosome</keyword>
<name>A0A8J6H8Y4_TENMO</name>
<keyword evidence="10" id="KW-0206">Cytoskeleton</keyword>
<dbReference type="InterPro" id="IPR016024">
    <property type="entry name" value="ARM-type_fold"/>
</dbReference>
<evidence type="ECO:0000256" key="4">
    <source>
        <dbReference type="ARBA" id="ARBA00022454"/>
    </source>
</evidence>
<keyword evidence="12" id="KW-0137">Centromere</keyword>
<dbReference type="Pfam" id="PF12348">
    <property type="entry name" value="CLASP_N"/>
    <property type="match status" value="1"/>
</dbReference>
<dbReference type="GO" id="GO:0030951">
    <property type="term" value="P:establishment or maintenance of microtubule cytoskeleton polarity"/>
    <property type="evidence" value="ECO:0007669"/>
    <property type="project" value="InterPro"/>
</dbReference>
<keyword evidence="5" id="KW-0963">Cytoplasm</keyword>
<evidence type="ECO:0000256" key="6">
    <source>
        <dbReference type="ARBA" id="ARBA00022618"/>
    </source>
</evidence>
<dbReference type="PANTHER" id="PTHR12609">
    <property type="entry name" value="MICROTUBULE ASSOCIATED PROTEIN XMAP215"/>
    <property type="match status" value="1"/>
</dbReference>
<keyword evidence="6" id="KW-0132">Cell division</keyword>
<dbReference type="GO" id="GO:0051301">
    <property type="term" value="P:cell division"/>
    <property type="evidence" value="ECO:0007669"/>
    <property type="project" value="UniProtKB-KW"/>
</dbReference>
<reference evidence="16" key="2">
    <citation type="submission" date="2021-08" db="EMBL/GenBank/DDBJ databases">
        <authorList>
            <person name="Eriksson T."/>
        </authorList>
    </citation>
    <scope>NUCLEOTIDE SEQUENCE</scope>
    <source>
        <strain evidence="16">Stoneville</strain>
        <tissue evidence="16">Whole head</tissue>
    </source>
</reference>
<comment type="similarity">
    <text evidence="13">Belongs to the TOG/XMAP215 family.</text>
</comment>
<dbReference type="EMBL" id="JABDTM020028030">
    <property type="protein sequence ID" value="KAH0809597.1"/>
    <property type="molecule type" value="Genomic_DNA"/>
</dbReference>
<dbReference type="SMART" id="SM01349">
    <property type="entry name" value="TOG"/>
    <property type="match status" value="5"/>
</dbReference>
<evidence type="ECO:0000256" key="11">
    <source>
        <dbReference type="ARBA" id="ARBA00023306"/>
    </source>
</evidence>
<evidence type="ECO:0000256" key="7">
    <source>
        <dbReference type="ARBA" id="ARBA00022737"/>
    </source>
</evidence>
<accession>A0A8J6H8Y4</accession>
<keyword evidence="11" id="KW-0131">Cell cycle</keyword>
<proteinExistence type="inferred from homology"/>
<feature type="region of interest" description="Disordered" evidence="14">
    <location>
        <begin position="1060"/>
        <end position="1093"/>
    </location>
</feature>
<evidence type="ECO:0000256" key="12">
    <source>
        <dbReference type="ARBA" id="ARBA00023328"/>
    </source>
</evidence>
<dbReference type="FunFam" id="1.25.10.10:FF:000019">
    <property type="entry name" value="Cytoskeleton-associated protein 5"/>
    <property type="match status" value="1"/>
</dbReference>
<dbReference type="InterPro" id="IPR048491">
    <property type="entry name" value="XMAP215_CLASP_TOG"/>
</dbReference>
<dbReference type="GO" id="GO:0005813">
    <property type="term" value="C:centrosome"/>
    <property type="evidence" value="ECO:0007669"/>
    <property type="project" value="UniProtKB-SubCell"/>
</dbReference>
<dbReference type="GO" id="GO:0051231">
    <property type="term" value="P:spindle elongation"/>
    <property type="evidence" value="ECO:0007669"/>
    <property type="project" value="UniProtKB-ARBA"/>
</dbReference>
<feature type="region of interest" description="Disordered" evidence="14">
    <location>
        <begin position="1392"/>
        <end position="1411"/>
    </location>
</feature>
<dbReference type="GO" id="GO:0046785">
    <property type="term" value="P:microtubule polymerization"/>
    <property type="evidence" value="ECO:0007669"/>
    <property type="project" value="InterPro"/>
</dbReference>
<dbReference type="Gene3D" id="1.25.10.10">
    <property type="entry name" value="Leucine-rich Repeat Variant"/>
    <property type="match status" value="5"/>
</dbReference>
<dbReference type="Pfam" id="PF21041">
    <property type="entry name" value="XMAP215_CLASP_TOG"/>
    <property type="match status" value="4"/>
</dbReference>
<dbReference type="FunFam" id="1.25.10.10:FF:000050">
    <property type="entry name" value="Cytoskeleton-associated protein 5 isoform X1"/>
    <property type="match status" value="1"/>
</dbReference>
<keyword evidence="17" id="KW-1185">Reference proteome</keyword>
<feature type="compositionally biased region" description="Basic and acidic residues" evidence="14">
    <location>
        <begin position="1850"/>
        <end position="1862"/>
    </location>
</feature>
<dbReference type="FunFam" id="1.25.10.10:FF:000063">
    <property type="entry name" value="Putative cytoskeleton-associated protein 5"/>
    <property type="match status" value="1"/>
</dbReference>
<feature type="compositionally biased region" description="Polar residues" evidence="14">
    <location>
        <begin position="1493"/>
        <end position="1506"/>
    </location>
</feature>
<keyword evidence="9" id="KW-0995">Kinetochore</keyword>
<keyword evidence="7" id="KW-0677">Repeat</keyword>
<dbReference type="GO" id="GO:0000776">
    <property type="term" value="C:kinetochore"/>
    <property type="evidence" value="ECO:0007669"/>
    <property type="project" value="UniProtKB-KW"/>
</dbReference>
<evidence type="ECO:0000256" key="5">
    <source>
        <dbReference type="ARBA" id="ARBA00022490"/>
    </source>
</evidence>
<dbReference type="GO" id="GO:0051010">
    <property type="term" value="F:microtubule plus-end binding"/>
    <property type="evidence" value="ECO:0007669"/>
    <property type="project" value="InterPro"/>
</dbReference>
<evidence type="ECO:0000313" key="16">
    <source>
        <dbReference type="EMBL" id="KAH0809597.1"/>
    </source>
</evidence>
<dbReference type="InterPro" id="IPR024395">
    <property type="entry name" value="CLASP_N_dom"/>
</dbReference>
<sequence>MDDDEYKKLPVEERCVHKMWQGRIHGYEELAKLFRQIDDDKSAEFAKYLGLIKKFVVDTHAVGQEKGLEAVLAYVENYAHAGKTVGEVISGVVAKCIAAPKTRTRELAVQVILMYIEIEKGEVVQEELLKGMDQKNPKIVAACINATTVALREFGSKIVNVKPLVKKMSTLFADRDKTVRDEARLMVIEMYRWIGGALRSQLNNLKPVQVTELEGEFAKVEGQRAVPQRFIRSEQRKQIVPATESEEVDGGGSDDGEENEDSPEIDPYDLADPVDILSQLPKDFYERIEAKKWQERKEALEIVEKLVKTPKLQNGDYADLVRTLKKVIEKDSNVVVVALAGRCLAGLATGLKKKFHPYSAACVSSLLEKFKERKQNVVTAIKEAIDAIYLTTSLEAILEDVIEALGNKNPSVKAETSFFLARALTKTLPTVVNKKTLKLLTTALLKNINESELEKDNLKMAKIKECCEKAVITVKVTGVKKERPTTAPAKATVVKPSKAATTAPKSAPSAKSTRGAKKKPGGINSATVVRPKSKNVSKAVKNTERELGEEEVDELLGNVVSASILGEISDSSYKTRLDAAKQFFEGVKSMEGKEIPAQAVVKGLSRKPGLKDTNFQVLQVKLAIIKYLAENSTFSTTTANCCINDIMEKFGDAKNGSLVCETMTAIAEATSLAFVSSIAVDFALNQKNPKVMQEVLVWLSNSIKDFGFADLNAKLFIDNAKKALASSNPSVRQAAITFCGTLYLYMGNDLHTFFENEKPALRDQINVEFDKYQGMKPPAPTKGLAKCASSNSLDNLDDEEGGGDSDGNARNLQSLLPRVDVSGQFTESLISEMDDKNWKVRTEAMPKVQQIIAEAKFIKPNLGDLPQALTRRLTDSNKQIAQTALNICESIAKAMGSPSKQYIKIFFPHFLRNLGDIKNSLRVAAKETIDAYAEQCGYKEFFENEMIADGLKMGTPQLKVELWGWLAEILPKMKGIPKEELIICIPLLYSHLEDRSSDLRKNSQEAVLGVMIHVGYEAMLKQCEKLKPGSQRVVIGTLENVRPNLPVQTTKKVVEREEKTVKGTKPVANSKNAVKPRGAAASTKTSATTNKKKDEDIDTSPLLVVNNMKHQRTIDESKLKVLKWNFTTPREEFVELLKDQMAAANVNKTLMFNMFHMDFRFHIKALELLTDDLSDNGPALVANLDLILKWLTLRFFDTNPSVLLKGLEYLNSVFNMLIDTKYRMLENEASSFLPYLVVKIGDPKDSVRNGVRSLFKQICLVYPVNRLFTYIMEGVKSKNARQRAECLEAMGSIIQDYGITVCTPSPAACLKEVAKQISDRDNSVRNAALNCVVQAYNIVGDKVYKMIGNILDKDLSLLEERIKRSKRTASKKVDPAVVPQFAPKEQEIIGVEGESGDNNEPYRNEEEEEDALPPVVMPPKMIQEMNEPTGPFRLDPELLEHLDNLRSSPQLRKVQEFDLEFLKSDVNIPSLSAADIRAKIMPLSPPKPLDPNLSITRRSLGDQRQNSPKKDDPILVSSINHISSPDTNTALLGLQQIIEFLQSSRSTLMLDHENDFMRAIIQQLKHLRNQDPVSDHQVAKTYRNILTAIDAFYYNKNFGQQVCVEHLKDVVDELIHVLVDGKLENCRNGDAYIRVINLHCVKIIEKSEHTKIICALVKLIHECIRNDSLARHTDLVMKCLWRVIKLMPNWGEDVDYDSVLFEVHNFLKEFPSTWWKNKPMDTALRTIKTILHSCVKIKGGSIMLHFGKIPNTSESEIESYILKLLKTMNLEAVKQTTQQRVPFSRATHTMLTEIFQKIGNKNDTKEGLTLLYDFMLQHPEADIDPFLKKSSQFFQDYIQNGLREIADSRKTAKSTSVEDKASEIIVPSEADADDKGPEYWEKRLEKWRKLLHGEEVVDN</sequence>
<evidence type="ECO:0000256" key="8">
    <source>
        <dbReference type="ARBA" id="ARBA00022776"/>
    </source>
</evidence>